<keyword evidence="3" id="KW-0508">mRNA splicing</keyword>
<evidence type="ECO:0000313" key="7">
    <source>
        <dbReference type="Proteomes" id="UP000322667"/>
    </source>
</evidence>
<feature type="region of interest" description="Disordered" evidence="5">
    <location>
        <begin position="98"/>
        <end position="133"/>
    </location>
</feature>
<dbReference type="GO" id="GO:0006397">
    <property type="term" value="P:mRNA processing"/>
    <property type="evidence" value="ECO:0007669"/>
    <property type="project" value="UniProtKB-KW"/>
</dbReference>
<dbReference type="Proteomes" id="UP000322667">
    <property type="component" value="Chromosome D08"/>
</dbReference>
<organism evidence="6 7">
    <name type="scientific">Gossypium tomentosum</name>
    <name type="common">Hawaiian cotton</name>
    <name type="synonym">Gossypium sandvicense</name>
    <dbReference type="NCBI Taxonomy" id="34277"/>
    <lineage>
        <taxon>Eukaryota</taxon>
        <taxon>Viridiplantae</taxon>
        <taxon>Streptophyta</taxon>
        <taxon>Embryophyta</taxon>
        <taxon>Tracheophyta</taxon>
        <taxon>Spermatophyta</taxon>
        <taxon>Magnoliopsida</taxon>
        <taxon>eudicotyledons</taxon>
        <taxon>Gunneridae</taxon>
        <taxon>Pentapetalae</taxon>
        <taxon>rosids</taxon>
        <taxon>malvids</taxon>
        <taxon>Malvales</taxon>
        <taxon>Malvaceae</taxon>
        <taxon>Malvoideae</taxon>
        <taxon>Gossypium</taxon>
    </lineage>
</organism>
<dbReference type="Gene3D" id="1.10.10.790">
    <property type="entry name" value="Surp module"/>
    <property type="match status" value="1"/>
</dbReference>
<evidence type="ECO:0000256" key="4">
    <source>
        <dbReference type="ARBA" id="ARBA00023242"/>
    </source>
</evidence>
<proteinExistence type="predicted"/>
<gene>
    <name evidence="6" type="ORF">ES332_D08G187900v1</name>
</gene>
<evidence type="ECO:0000256" key="1">
    <source>
        <dbReference type="ARBA" id="ARBA00004123"/>
    </source>
</evidence>
<keyword evidence="7" id="KW-1185">Reference proteome</keyword>
<evidence type="ECO:0000256" key="2">
    <source>
        <dbReference type="ARBA" id="ARBA00022664"/>
    </source>
</evidence>
<dbReference type="InterPro" id="IPR035967">
    <property type="entry name" value="SWAP/Surp_sf"/>
</dbReference>
<feature type="compositionally biased region" description="Low complexity" evidence="5">
    <location>
        <begin position="203"/>
        <end position="221"/>
    </location>
</feature>
<dbReference type="GO" id="GO:0003723">
    <property type="term" value="F:RNA binding"/>
    <property type="evidence" value="ECO:0007669"/>
    <property type="project" value="InterPro"/>
</dbReference>
<keyword evidence="2" id="KW-0507">mRNA processing</keyword>
<keyword evidence="4" id="KW-0539">Nucleus</keyword>
<evidence type="ECO:0000256" key="3">
    <source>
        <dbReference type="ARBA" id="ARBA00023187"/>
    </source>
</evidence>
<feature type="compositionally biased region" description="Basic and acidic residues" evidence="5">
    <location>
        <begin position="23"/>
        <end position="41"/>
    </location>
</feature>
<dbReference type="InterPro" id="IPR040169">
    <property type="entry name" value="SUGP1/2"/>
</dbReference>
<accession>A0A5D2JVX0</accession>
<sequence>MEKGVPSSLFVNDGSFMERFKQLQQQKDVKDKAAALEESKPPKFVKGSSASKPAIAPSKIAMECKSSDSHKTTQISSGGKLAFSLKQKPKLVAPPLKLAADDEEEEDQAAGKFSDDRPLKRKKLAPPSPTDPIVKKVADKLASFVAKMDGSLNMLHVRKTLERHPSSSFSTSCSDYKYYEYRLAEEEKALLQNKESQSGGTGISASKSKSSSCRSVLQQSSYRTPASALYENNEEPRSSVTSVGKSSPSSAPPAADPITMMEFYMKKAAEEEKMRLPKQPKDEMLPPPPLQADALIKNGHHMGDYIPPK</sequence>
<feature type="region of interest" description="Disordered" evidence="5">
    <location>
        <begin position="23"/>
        <end position="52"/>
    </location>
</feature>
<protein>
    <recommendedName>
        <fullName evidence="8">SURP motif domain-containing protein</fullName>
    </recommendedName>
</protein>
<name>A0A5D2JVX0_GOSTO</name>
<dbReference type="GO" id="GO:0005654">
    <property type="term" value="C:nucleoplasm"/>
    <property type="evidence" value="ECO:0007669"/>
    <property type="project" value="TreeGrafter"/>
</dbReference>
<feature type="region of interest" description="Disordered" evidence="5">
    <location>
        <begin position="192"/>
        <end position="309"/>
    </location>
</feature>
<evidence type="ECO:0000313" key="6">
    <source>
        <dbReference type="EMBL" id="TYH58910.1"/>
    </source>
</evidence>
<dbReference type="PANTHER" id="PTHR23340:SF0">
    <property type="entry name" value="SURP AND G-PATCH DOMAIN-CONTAINING PROTEIN 1 ISOFORM X1"/>
    <property type="match status" value="1"/>
</dbReference>
<dbReference type="PANTHER" id="PTHR23340">
    <property type="entry name" value="ARGININE/SERINE RICH SPLICING FACTOR SF4/14"/>
    <property type="match status" value="1"/>
</dbReference>
<evidence type="ECO:0008006" key="8">
    <source>
        <dbReference type="Google" id="ProtNLM"/>
    </source>
</evidence>
<feature type="compositionally biased region" description="Basic and acidic residues" evidence="5">
    <location>
        <begin position="264"/>
        <end position="284"/>
    </location>
</feature>
<dbReference type="AlphaFoldDB" id="A0A5D2JVX0"/>
<dbReference type="GO" id="GO:0008380">
    <property type="term" value="P:RNA splicing"/>
    <property type="evidence" value="ECO:0007669"/>
    <property type="project" value="UniProtKB-KW"/>
</dbReference>
<evidence type="ECO:0000256" key="5">
    <source>
        <dbReference type="SAM" id="MobiDB-lite"/>
    </source>
</evidence>
<reference evidence="6 7" key="1">
    <citation type="submission" date="2019-07" db="EMBL/GenBank/DDBJ databases">
        <title>WGS assembly of Gossypium tomentosum.</title>
        <authorList>
            <person name="Chen Z.J."/>
            <person name="Sreedasyam A."/>
            <person name="Ando A."/>
            <person name="Song Q."/>
            <person name="De L."/>
            <person name="Hulse-Kemp A."/>
            <person name="Ding M."/>
            <person name="Ye W."/>
            <person name="Kirkbride R."/>
            <person name="Jenkins J."/>
            <person name="Plott C."/>
            <person name="Lovell J."/>
            <person name="Lin Y.-M."/>
            <person name="Vaughn R."/>
            <person name="Liu B."/>
            <person name="Li W."/>
            <person name="Simpson S."/>
            <person name="Scheffler B."/>
            <person name="Saski C."/>
            <person name="Grover C."/>
            <person name="Hu G."/>
            <person name="Conover J."/>
            <person name="Carlson J."/>
            <person name="Shu S."/>
            <person name="Boston L."/>
            <person name="Williams M."/>
            <person name="Peterson D."/>
            <person name="Mcgee K."/>
            <person name="Jones D."/>
            <person name="Wendel J."/>
            <person name="Stelly D."/>
            <person name="Grimwood J."/>
            <person name="Schmutz J."/>
        </authorList>
    </citation>
    <scope>NUCLEOTIDE SEQUENCE [LARGE SCALE GENOMIC DNA]</scope>
    <source>
        <strain evidence="6">7179.01</strain>
    </source>
</reference>
<dbReference type="EMBL" id="CM017630">
    <property type="protein sequence ID" value="TYH58910.1"/>
    <property type="molecule type" value="Genomic_DNA"/>
</dbReference>
<comment type="subcellular location">
    <subcellularLocation>
        <location evidence="1">Nucleus</location>
    </subcellularLocation>
</comment>